<proteinExistence type="predicted"/>
<dbReference type="Proteomes" id="UP001314205">
    <property type="component" value="Unassembled WGS sequence"/>
</dbReference>
<evidence type="ECO:0000313" key="1">
    <source>
        <dbReference type="EMBL" id="CAK1578402.1"/>
    </source>
</evidence>
<protein>
    <submittedName>
        <fullName evidence="1">Uncharacterized protein</fullName>
    </submittedName>
</protein>
<name>A0AAV1K928_9NEOP</name>
<organism evidence="1 2">
    <name type="scientific">Parnassius mnemosyne</name>
    <name type="common">clouded apollo</name>
    <dbReference type="NCBI Taxonomy" id="213953"/>
    <lineage>
        <taxon>Eukaryota</taxon>
        <taxon>Metazoa</taxon>
        <taxon>Ecdysozoa</taxon>
        <taxon>Arthropoda</taxon>
        <taxon>Hexapoda</taxon>
        <taxon>Insecta</taxon>
        <taxon>Pterygota</taxon>
        <taxon>Neoptera</taxon>
        <taxon>Endopterygota</taxon>
        <taxon>Lepidoptera</taxon>
        <taxon>Glossata</taxon>
        <taxon>Ditrysia</taxon>
        <taxon>Papilionoidea</taxon>
        <taxon>Papilionidae</taxon>
        <taxon>Parnassiinae</taxon>
        <taxon>Parnassini</taxon>
        <taxon>Parnassius</taxon>
        <taxon>Driopa</taxon>
    </lineage>
</organism>
<comment type="caution">
    <text evidence="1">The sequence shown here is derived from an EMBL/GenBank/DDBJ whole genome shotgun (WGS) entry which is preliminary data.</text>
</comment>
<reference evidence="1 2" key="1">
    <citation type="submission" date="2023-11" db="EMBL/GenBank/DDBJ databases">
        <authorList>
            <person name="Hedman E."/>
            <person name="Englund M."/>
            <person name="Stromberg M."/>
            <person name="Nyberg Akerstrom W."/>
            <person name="Nylinder S."/>
            <person name="Jareborg N."/>
            <person name="Kallberg Y."/>
            <person name="Kronander E."/>
        </authorList>
    </citation>
    <scope>NUCLEOTIDE SEQUENCE [LARGE SCALE GENOMIC DNA]</scope>
</reference>
<keyword evidence="2" id="KW-1185">Reference proteome</keyword>
<evidence type="ECO:0000313" key="2">
    <source>
        <dbReference type="Proteomes" id="UP001314205"/>
    </source>
</evidence>
<dbReference type="EMBL" id="CAVLGL010000001">
    <property type="protein sequence ID" value="CAK1578402.1"/>
    <property type="molecule type" value="Genomic_DNA"/>
</dbReference>
<sequence length="171" mass="19516">MPPITARLTQLFVKLKTNRRATPAYLPTTQPIADHREGDKRTYCEALYKTTKLFGNTKDLRTARTMRMGKCARPSVKLGAYDANGADKCAFSFSANFQFTNSCYCKKSTIAGTFVLVDRLNSLFHSLYYFKNNLKTNRKGVVSNFGRFIPNVVHASLGVVHNYLRGFWRFY</sequence>
<dbReference type="AlphaFoldDB" id="A0AAV1K928"/>
<gene>
    <name evidence="1" type="ORF">PARMNEM_LOCUS488</name>
</gene>
<accession>A0AAV1K928</accession>